<keyword evidence="6" id="KW-1185">Reference proteome</keyword>
<evidence type="ECO:0000256" key="1">
    <source>
        <dbReference type="ARBA" id="ARBA00006432"/>
    </source>
</evidence>
<comment type="caution">
    <text evidence="5">The sequence shown here is derived from an EMBL/GenBank/DDBJ whole genome shotgun (WGS) entry which is preliminary data.</text>
</comment>
<dbReference type="Gene3D" id="3.40.50.12780">
    <property type="entry name" value="N-terminal domain of ligase-like"/>
    <property type="match status" value="1"/>
</dbReference>
<dbReference type="EMBL" id="QNRQ01000002">
    <property type="protein sequence ID" value="RBP41632.1"/>
    <property type="molecule type" value="Genomic_DNA"/>
</dbReference>
<evidence type="ECO:0000313" key="6">
    <source>
        <dbReference type="Proteomes" id="UP000253628"/>
    </source>
</evidence>
<dbReference type="RefSeq" id="WP_113931905.1">
    <property type="nucleotide sequence ID" value="NZ_JACCEU010000002.1"/>
</dbReference>
<evidence type="ECO:0000259" key="3">
    <source>
        <dbReference type="Pfam" id="PF00501"/>
    </source>
</evidence>
<comment type="similarity">
    <text evidence="1">Belongs to the ATP-dependent AMP-binding enzyme family.</text>
</comment>
<dbReference type="InterPro" id="IPR045851">
    <property type="entry name" value="AMP-bd_C_sf"/>
</dbReference>
<dbReference type="OrthoDB" id="9766486at2"/>
<reference evidence="5 6" key="1">
    <citation type="submission" date="2018-06" db="EMBL/GenBank/DDBJ databases">
        <title>Genomic Encyclopedia of Type Strains, Phase IV (KMG-IV): sequencing the most valuable type-strain genomes for metagenomic binning, comparative biology and taxonomic classification.</title>
        <authorList>
            <person name="Goeker M."/>
        </authorList>
    </citation>
    <scope>NUCLEOTIDE SEQUENCE [LARGE SCALE GENOMIC DNA]</scope>
    <source>
        <strain evidence="5 6">DSM 25520</strain>
    </source>
</reference>
<gene>
    <name evidence="5" type="ORF">DFR37_10211</name>
</gene>
<dbReference type="InterPro" id="IPR042099">
    <property type="entry name" value="ANL_N_sf"/>
</dbReference>
<dbReference type="AlphaFoldDB" id="A0A366HH83"/>
<dbReference type="InterPro" id="IPR020845">
    <property type="entry name" value="AMP-binding_CS"/>
</dbReference>
<sequence>MNALSCATLGDVLRFHARHRPDKPAFETAGGASVTFGQFNSRVNRLCSALGQWGLRKGDRVAVLSRNRLEYVEVFGVAKAGLVAVPLNWRLAEAELVKLLAHSAPQVLIVDEAYKEVAERLRSLLPDLRHFVLLGPEGAGREDVPGSEGSGWTGYEDLLRQAADDEPEALVAPGDALCLVYTSGTTGAPKGVTLTHRGLLDNCNASATDVMALTEDDYSLAVLPLFHVGGMWYHLFPCFAAGCTTLLMAEFEPGALLRELQARKVTNVHVVPTMINAMLNHPLAATADLSHLRLIFYAASSMPAELLRRAMQCFSRSGFVQSYGSTEAGMVTVLSVADHLRASKPAGEHLLSSCGRVLKERRVRIVDDAGTELGVGEIGAISSYCPGVMAGYWHDADATAKVLQDGWLDTGDLGYLDGEGYLYLVDRKNDMVVTGGENVYPSEVEACFYQDPAVLEAAVFGVADPRWVERVVAAVVLRPGFEADEQALMQRIRSHLAAYKCPKDIFFTTDLPKSGAGKVLRKELRKKYGASEL</sequence>
<feature type="domain" description="AMP-binding enzyme C-terminal" evidence="4">
    <location>
        <begin position="443"/>
        <end position="518"/>
    </location>
</feature>
<protein>
    <submittedName>
        <fullName evidence="5">Fatty-acyl-CoA synthase</fullName>
    </submittedName>
</protein>
<dbReference type="PANTHER" id="PTHR43767">
    <property type="entry name" value="LONG-CHAIN-FATTY-ACID--COA LIGASE"/>
    <property type="match status" value="1"/>
</dbReference>
<keyword evidence="2" id="KW-0436">Ligase</keyword>
<dbReference type="InterPro" id="IPR050237">
    <property type="entry name" value="ATP-dep_AMP-bd_enzyme"/>
</dbReference>
<dbReference type="FunFam" id="3.30.300.30:FF:000008">
    <property type="entry name" value="2,3-dihydroxybenzoate-AMP ligase"/>
    <property type="match status" value="1"/>
</dbReference>
<dbReference type="Proteomes" id="UP000253628">
    <property type="component" value="Unassembled WGS sequence"/>
</dbReference>
<dbReference type="Pfam" id="PF13193">
    <property type="entry name" value="AMP-binding_C"/>
    <property type="match status" value="1"/>
</dbReference>
<dbReference type="InterPro" id="IPR000873">
    <property type="entry name" value="AMP-dep_synth/lig_dom"/>
</dbReference>
<dbReference type="Gene3D" id="3.30.300.30">
    <property type="match status" value="1"/>
</dbReference>
<organism evidence="5 6">
    <name type="scientific">Eoetvoesiella caeni</name>
    <dbReference type="NCBI Taxonomy" id="645616"/>
    <lineage>
        <taxon>Bacteria</taxon>
        <taxon>Pseudomonadati</taxon>
        <taxon>Pseudomonadota</taxon>
        <taxon>Betaproteobacteria</taxon>
        <taxon>Burkholderiales</taxon>
        <taxon>Alcaligenaceae</taxon>
        <taxon>Eoetvoesiella</taxon>
    </lineage>
</organism>
<evidence type="ECO:0000259" key="4">
    <source>
        <dbReference type="Pfam" id="PF13193"/>
    </source>
</evidence>
<dbReference type="GO" id="GO:0016877">
    <property type="term" value="F:ligase activity, forming carbon-sulfur bonds"/>
    <property type="evidence" value="ECO:0007669"/>
    <property type="project" value="UniProtKB-ARBA"/>
</dbReference>
<name>A0A366HH83_9BURK</name>
<accession>A0A366HH83</accession>
<dbReference type="Pfam" id="PF00501">
    <property type="entry name" value="AMP-binding"/>
    <property type="match status" value="1"/>
</dbReference>
<dbReference type="PANTHER" id="PTHR43767:SF7">
    <property type="entry name" value="MEDIUM_LONG-CHAIN-FATTY-ACID--COA LIGASE FADD8"/>
    <property type="match status" value="1"/>
</dbReference>
<feature type="domain" description="AMP-dependent synthetase/ligase" evidence="3">
    <location>
        <begin position="16"/>
        <end position="393"/>
    </location>
</feature>
<evidence type="ECO:0000256" key="2">
    <source>
        <dbReference type="ARBA" id="ARBA00022598"/>
    </source>
</evidence>
<dbReference type="SUPFAM" id="SSF56801">
    <property type="entry name" value="Acetyl-CoA synthetase-like"/>
    <property type="match status" value="1"/>
</dbReference>
<dbReference type="InterPro" id="IPR025110">
    <property type="entry name" value="AMP-bd_C"/>
</dbReference>
<dbReference type="PROSITE" id="PS00455">
    <property type="entry name" value="AMP_BINDING"/>
    <property type="match status" value="1"/>
</dbReference>
<evidence type="ECO:0000313" key="5">
    <source>
        <dbReference type="EMBL" id="RBP41632.1"/>
    </source>
</evidence>
<dbReference type="NCBIfam" id="NF004837">
    <property type="entry name" value="PRK06187.1"/>
    <property type="match status" value="1"/>
</dbReference>
<proteinExistence type="inferred from homology"/>